<dbReference type="PANTHER" id="PTHR33525:SF3">
    <property type="entry name" value="RIBONUCLEASE Y"/>
    <property type="match status" value="1"/>
</dbReference>
<proteinExistence type="predicted"/>
<dbReference type="EMBL" id="CP048620">
    <property type="protein sequence ID" value="QPJ65187.1"/>
    <property type="molecule type" value="Genomic_DNA"/>
</dbReference>
<name>A0A7T0C265_9BACT</name>
<organism evidence="2 3">
    <name type="scientific">Candidatus Nitrohelix vancouverensis</name>
    <dbReference type="NCBI Taxonomy" id="2705534"/>
    <lineage>
        <taxon>Bacteria</taxon>
        <taxon>Pseudomonadati</taxon>
        <taxon>Nitrospinota/Tectimicrobiota group</taxon>
        <taxon>Nitrospinota</taxon>
        <taxon>Nitrospinia</taxon>
        <taxon>Nitrospinales</taxon>
        <taxon>Nitrospinaceae</taxon>
        <taxon>Candidatus Nitrohelix</taxon>
    </lineage>
</organism>
<dbReference type="InterPro" id="IPR013976">
    <property type="entry name" value="HDOD"/>
</dbReference>
<reference evidence="3" key="1">
    <citation type="submission" date="2020-02" db="EMBL/GenBank/DDBJ databases">
        <title>Genomic and physiological characterization of two novel Nitrospinaceae genera.</title>
        <authorList>
            <person name="Mueller A.J."/>
            <person name="Jung M.-Y."/>
            <person name="Strachan C.R."/>
            <person name="Herbold C.W."/>
            <person name="Kirkegaard R.H."/>
            <person name="Daims H."/>
        </authorList>
    </citation>
    <scope>NUCLEOTIDE SEQUENCE [LARGE SCALE GENOMIC DNA]</scope>
</reference>
<dbReference type="AlphaFoldDB" id="A0A7T0C265"/>
<dbReference type="Pfam" id="PF08668">
    <property type="entry name" value="HDOD"/>
    <property type="match status" value="1"/>
</dbReference>
<sequence length="286" mass="31667">MREKTLALLEQFKSQDSLPSLPTQIIRILEETSRSSSMDYNIIELIQYDPSMAMRVLKLANSPLYGYSGEIGSLQQAAGLLGPDALKNIILTTPILERYYDAERAALDLDFPVFWLHMQLKAAIAGRIARLRGQMEVDVCFTAGLIHETGKLALAIRAPALMKKIMTHAKDHNLFLTQAGVSVAEFSHLDIAVHLAEAGRLPKRLSQSLAVCDYDANADFASAIGAVVRLANYYAWRLGYPDGIEVKGPDKPLTAIAALEISEQNFDSWEEPLRVLAAETVEFLDY</sequence>
<dbReference type="InterPro" id="IPR052340">
    <property type="entry name" value="RNase_Y/CdgJ"/>
</dbReference>
<protein>
    <submittedName>
        <fullName evidence="2">HDOD domain-containing protein</fullName>
    </submittedName>
</protein>
<feature type="domain" description="HDOD" evidence="1">
    <location>
        <begin position="18"/>
        <end position="215"/>
    </location>
</feature>
<evidence type="ECO:0000313" key="3">
    <source>
        <dbReference type="Proteomes" id="UP000594464"/>
    </source>
</evidence>
<dbReference type="PROSITE" id="PS51833">
    <property type="entry name" value="HDOD"/>
    <property type="match status" value="1"/>
</dbReference>
<gene>
    <name evidence="2" type="ORF">G3M78_07210</name>
</gene>
<dbReference type="PANTHER" id="PTHR33525">
    <property type="match status" value="1"/>
</dbReference>
<evidence type="ECO:0000259" key="1">
    <source>
        <dbReference type="PROSITE" id="PS51833"/>
    </source>
</evidence>
<accession>A0A7T0C265</accession>
<dbReference type="SUPFAM" id="SSF109604">
    <property type="entry name" value="HD-domain/PDEase-like"/>
    <property type="match status" value="1"/>
</dbReference>
<evidence type="ECO:0000313" key="2">
    <source>
        <dbReference type="EMBL" id="QPJ65187.1"/>
    </source>
</evidence>
<dbReference type="Gene3D" id="1.10.3210.10">
    <property type="entry name" value="Hypothetical protein af1432"/>
    <property type="match status" value="1"/>
</dbReference>
<dbReference type="KEGG" id="nva:G3M78_07210"/>
<dbReference type="Proteomes" id="UP000594464">
    <property type="component" value="Chromosome"/>
</dbReference>